<feature type="domain" description="Solute-binding protein family 3/N-terminal" evidence="5">
    <location>
        <begin position="7"/>
        <end position="221"/>
    </location>
</feature>
<dbReference type="RefSeq" id="WP_341535130.1">
    <property type="nucleotide sequence ID" value="NZ_JAFVMF010000033.1"/>
</dbReference>
<evidence type="ECO:0000256" key="2">
    <source>
        <dbReference type="ARBA" id="ARBA00010742"/>
    </source>
</evidence>
<keyword evidence="7" id="KW-1185">Reference proteome</keyword>
<comment type="similarity">
    <text evidence="2">Belongs to the bacterial solute-binding protein SsuA/TauA family.</text>
</comment>
<keyword evidence="4" id="KW-0732">Signal</keyword>
<dbReference type="Gene3D" id="3.40.190.10">
    <property type="entry name" value="Periplasmic binding protein-like II"/>
    <property type="match status" value="2"/>
</dbReference>
<comment type="caution">
    <text evidence="6">The sequence shown here is derived from an EMBL/GenBank/DDBJ whole genome shotgun (WGS) entry which is preliminary data.</text>
</comment>
<reference evidence="6 7" key="1">
    <citation type="submission" date="2021-03" db="EMBL/GenBank/DDBJ databases">
        <title>The complete genome sequence of Acetobacter sacchari TBRC 11175.</title>
        <authorList>
            <person name="Charoenyingcharoen P."/>
            <person name="Yukphan P."/>
        </authorList>
    </citation>
    <scope>NUCLEOTIDE SEQUENCE [LARGE SCALE GENOMIC DNA]</scope>
    <source>
        <strain evidence="6 7">TBRC 11175</strain>
    </source>
</reference>
<proteinExistence type="inferred from homology"/>
<dbReference type="SUPFAM" id="SSF53850">
    <property type="entry name" value="Periplasmic binding protein-like II"/>
    <property type="match status" value="1"/>
</dbReference>
<protein>
    <submittedName>
        <fullName evidence="6">Aliphatic sulfonate ABC transporter substrate-binding protein</fullName>
    </submittedName>
</protein>
<dbReference type="Proteomes" id="UP000664771">
    <property type="component" value="Unassembled WGS sequence"/>
</dbReference>
<dbReference type="InterPro" id="IPR015168">
    <property type="entry name" value="SsuA/THI5"/>
</dbReference>
<comment type="subcellular location">
    <subcellularLocation>
        <location evidence="1">Periplasm</location>
    </subcellularLocation>
</comment>
<sequence length="283" mass="30486">MGDQNSSLRSLLDAAGEGSPTDYRIEWKEFTQAQPLLQAQNAGAIDFCRAGDVAFLFAYAAGAPIVAIGANLTGGQGAAILVRADSAIATVKDLKGRQVILSPAGLGEPLLYGHLAQAGLAPGDVHVVHATQNVAQLALATGQVDAWVTWQPYIALGQEIDHDRILVDGQGVLSFYVFGIAHRNALETKRAAIIDLQHRIARAMAWARAHRDLYGKTLARVSRMPDAVARRAVEDSRLEEVAIDDRVIHDTIDLYQKLSAYGLIKKDLDIKKAFDSTVLNGTL</sequence>
<dbReference type="SMART" id="SM00062">
    <property type="entry name" value="PBPb"/>
    <property type="match status" value="1"/>
</dbReference>
<keyword evidence="3" id="KW-0813">Transport</keyword>
<dbReference type="InterPro" id="IPR010067">
    <property type="entry name" value="ABC_SsuA_sub-bd"/>
</dbReference>
<evidence type="ECO:0000256" key="4">
    <source>
        <dbReference type="ARBA" id="ARBA00022729"/>
    </source>
</evidence>
<dbReference type="InterPro" id="IPR001638">
    <property type="entry name" value="Solute-binding_3/MltF_N"/>
</dbReference>
<evidence type="ECO:0000313" key="7">
    <source>
        <dbReference type="Proteomes" id="UP000664771"/>
    </source>
</evidence>
<gene>
    <name evidence="6" type="ORF">J2D73_18985</name>
</gene>
<dbReference type="NCBIfam" id="TIGR01728">
    <property type="entry name" value="SsuA_fam"/>
    <property type="match status" value="1"/>
</dbReference>
<name>A0ABS3M169_9PROT</name>
<evidence type="ECO:0000259" key="5">
    <source>
        <dbReference type="SMART" id="SM00062"/>
    </source>
</evidence>
<evidence type="ECO:0000313" key="6">
    <source>
        <dbReference type="EMBL" id="MBO1361872.1"/>
    </source>
</evidence>
<evidence type="ECO:0000256" key="1">
    <source>
        <dbReference type="ARBA" id="ARBA00004418"/>
    </source>
</evidence>
<accession>A0ABS3M169</accession>
<dbReference type="Pfam" id="PF09084">
    <property type="entry name" value="NMT1"/>
    <property type="match status" value="1"/>
</dbReference>
<organism evidence="6 7">
    <name type="scientific">Acetobacter sacchari</name>
    <dbReference type="NCBI Taxonomy" id="2661687"/>
    <lineage>
        <taxon>Bacteria</taxon>
        <taxon>Pseudomonadati</taxon>
        <taxon>Pseudomonadota</taxon>
        <taxon>Alphaproteobacteria</taxon>
        <taxon>Acetobacterales</taxon>
        <taxon>Acetobacteraceae</taxon>
        <taxon>Acetobacter</taxon>
    </lineage>
</organism>
<dbReference type="PANTHER" id="PTHR30024">
    <property type="entry name" value="ALIPHATIC SULFONATES-BINDING PROTEIN-RELATED"/>
    <property type="match status" value="1"/>
</dbReference>
<dbReference type="EMBL" id="JAFVMF010000033">
    <property type="protein sequence ID" value="MBO1361872.1"/>
    <property type="molecule type" value="Genomic_DNA"/>
</dbReference>
<evidence type="ECO:0000256" key="3">
    <source>
        <dbReference type="ARBA" id="ARBA00022448"/>
    </source>
</evidence>
<dbReference type="PANTHER" id="PTHR30024:SF48">
    <property type="entry name" value="ABC TRANSPORTER SUBSTRATE-BINDING PROTEIN"/>
    <property type="match status" value="1"/>
</dbReference>